<evidence type="ECO:0000256" key="1">
    <source>
        <dbReference type="SAM" id="MobiDB-lite"/>
    </source>
</evidence>
<sequence>MPFSSFCRDFETVQSEPGHVCHNTSFDGKYPISRSSFALDERESTLDRSESFDSTTLELVSVTSITLVKKDRERQLQTGDFGRGRLQTERQKKAPRPRTRRTTLGRGESLEPQRGDPRRDDTYMAIRDNTRGGVYTKVWRGGHKVNGGLVFTSPRLDRVA</sequence>
<feature type="compositionally biased region" description="Basic and acidic residues" evidence="1">
    <location>
        <begin position="82"/>
        <end position="92"/>
    </location>
</feature>
<organism evidence="2 3">
    <name type="scientific">Colletotrichum zoysiae</name>
    <dbReference type="NCBI Taxonomy" id="1216348"/>
    <lineage>
        <taxon>Eukaryota</taxon>
        <taxon>Fungi</taxon>
        <taxon>Dikarya</taxon>
        <taxon>Ascomycota</taxon>
        <taxon>Pezizomycotina</taxon>
        <taxon>Sordariomycetes</taxon>
        <taxon>Hypocreomycetidae</taxon>
        <taxon>Glomerellales</taxon>
        <taxon>Glomerellaceae</taxon>
        <taxon>Colletotrichum</taxon>
        <taxon>Colletotrichum graminicola species complex</taxon>
    </lineage>
</organism>
<feature type="region of interest" description="Disordered" evidence="1">
    <location>
        <begin position="73"/>
        <end position="121"/>
    </location>
</feature>
<dbReference type="Proteomes" id="UP001232148">
    <property type="component" value="Unassembled WGS sequence"/>
</dbReference>
<dbReference type="EMBL" id="MU842843">
    <property type="protein sequence ID" value="KAK2031129.1"/>
    <property type="molecule type" value="Genomic_DNA"/>
</dbReference>
<feature type="compositionally biased region" description="Basic and acidic residues" evidence="1">
    <location>
        <begin position="108"/>
        <end position="121"/>
    </location>
</feature>
<protein>
    <submittedName>
        <fullName evidence="2">Uncharacterized protein</fullName>
    </submittedName>
</protein>
<evidence type="ECO:0000313" key="3">
    <source>
        <dbReference type="Proteomes" id="UP001232148"/>
    </source>
</evidence>
<feature type="compositionally biased region" description="Basic residues" evidence="1">
    <location>
        <begin position="93"/>
        <end position="103"/>
    </location>
</feature>
<comment type="caution">
    <text evidence="2">The sequence shown here is derived from an EMBL/GenBank/DDBJ whole genome shotgun (WGS) entry which is preliminary data.</text>
</comment>
<proteinExistence type="predicted"/>
<dbReference type="AlphaFoldDB" id="A0AAD9HNQ6"/>
<keyword evidence="3" id="KW-1185">Reference proteome</keyword>
<gene>
    <name evidence="2" type="ORF">LX32DRAFT_287473</name>
</gene>
<reference evidence="2" key="1">
    <citation type="submission" date="2021-06" db="EMBL/GenBank/DDBJ databases">
        <title>Comparative genomics, transcriptomics and evolutionary studies reveal genomic signatures of adaptation to plant cell wall in hemibiotrophic fungi.</title>
        <authorList>
            <consortium name="DOE Joint Genome Institute"/>
            <person name="Baroncelli R."/>
            <person name="Diaz J.F."/>
            <person name="Benocci T."/>
            <person name="Peng M."/>
            <person name="Battaglia E."/>
            <person name="Haridas S."/>
            <person name="Andreopoulos W."/>
            <person name="Labutti K."/>
            <person name="Pangilinan J."/>
            <person name="Floch G.L."/>
            <person name="Makela M.R."/>
            <person name="Henrissat B."/>
            <person name="Grigoriev I.V."/>
            <person name="Crouch J.A."/>
            <person name="De Vries R.P."/>
            <person name="Sukno S.A."/>
            <person name="Thon M.R."/>
        </authorList>
    </citation>
    <scope>NUCLEOTIDE SEQUENCE</scope>
    <source>
        <strain evidence="2">MAFF235873</strain>
    </source>
</reference>
<accession>A0AAD9HNQ6</accession>
<evidence type="ECO:0000313" key="2">
    <source>
        <dbReference type="EMBL" id="KAK2031129.1"/>
    </source>
</evidence>
<name>A0AAD9HNQ6_9PEZI</name>